<gene>
    <name evidence="2" type="ORF">MEPE_06351</name>
</gene>
<protein>
    <submittedName>
        <fullName evidence="2">Uncharacterized protein</fullName>
    </submittedName>
</protein>
<evidence type="ECO:0000256" key="1">
    <source>
        <dbReference type="SAM" id="MobiDB-lite"/>
    </source>
</evidence>
<comment type="caution">
    <text evidence="2">The sequence shown here is derived from an EMBL/GenBank/DDBJ whole genome shotgun (WGS) entry which is preliminary data.</text>
</comment>
<sequence length="152" mass="16796">MQQLSDVVRYEIEPKRKSGERLGQAARRRSAISDGDDVAVVIPCDAQQASITNNFVTRDSQRRATTSVTLIGQAYAKTACKVTRVEMFGARDTEMKQVRKDDKIWSMLKLGRDDVDKVRSRQSKQSRPASGWACGSRRAEGSGGTSVGIVCR</sequence>
<name>A0AAJ4XT95_9BASI</name>
<keyword evidence="3" id="KW-1185">Reference proteome</keyword>
<feature type="region of interest" description="Disordered" evidence="1">
    <location>
        <begin position="115"/>
        <end position="152"/>
    </location>
</feature>
<reference evidence="2" key="1">
    <citation type="submission" date="2023-10" db="EMBL/GenBank/DDBJ databases">
        <authorList>
            <person name="Guldener U."/>
        </authorList>
    </citation>
    <scope>NUCLEOTIDE SEQUENCE</scope>
    <source>
        <strain evidence="2">Mp4</strain>
    </source>
</reference>
<organism evidence="2 3">
    <name type="scientific">Melanopsichium pennsylvanicum</name>
    <dbReference type="NCBI Taxonomy" id="63383"/>
    <lineage>
        <taxon>Eukaryota</taxon>
        <taxon>Fungi</taxon>
        <taxon>Dikarya</taxon>
        <taxon>Basidiomycota</taxon>
        <taxon>Ustilaginomycotina</taxon>
        <taxon>Ustilaginomycetes</taxon>
        <taxon>Ustilaginales</taxon>
        <taxon>Ustilaginaceae</taxon>
        <taxon>Melanopsichium</taxon>
    </lineage>
</organism>
<dbReference type="AlphaFoldDB" id="A0AAJ4XT95"/>
<evidence type="ECO:0000313" key="2">
    <source>
        <dbReference type="EMBL" id="SNX87641.1"/>
    </source>
</evidence>
<dbReference type="Proteomes" id="UP001294444">
    <property type="component" value="Unassembled WGS sequence"/>
</dbReference>
<accession>A0AAJ4XT95</accession>
<proteinExistence type="predicted"/>
<dbReference type="EMBL" id="OAPG01000020">
    <property type="protein sequence ID" value="SNX87641.1"/>
    <property type="molecule type" value="Genomic_DNA"/>
</dbReference>
<evidence type="ECO:0000313" key="3">
    <source>
        <dbReference type="Proteomes" id="UP001294444"/>
    </source>
</evidence>